<dbReference type="PROSITE" id="PS00764">
    <property type="entry name" value="ENDONUCLEASE_III_1"/>
    <property type="match status" value="1"/>
</dbReference>
<keyword evidence="10" id="KW-0326">Glycosidase</keyword>
<organism evidence="12 13">
    <name type="scientific">Flavobacterium supellecticarium</name>
    <dbReference type="NCBI Taxonomy" id="2565924"/>
    <lineage>
        <taxon>Bacteria</taxon>
        <taxon>Pseudomonadati</taxon>
        <taxon>Bacteroidota</taxon>
        <taxon>Flavobacteriia</taxon>
        <taxon>Flavobacteriales</taxon>
        <taxon>Flavobacteriaceae</taxon>
        <taxon>Flavobacterium</taxon>
    </lineage>
</organism>
<comment type="caution">
    <text evidence="12">The sequence shown here is derived from an EMBL/GenBank/DDBJ whole genome shotgun (WGS) entry which is preliminary data.</text>
</comment>
<evidence type="ECO:0000256" key="5">
    <source>
        <dbReference type="ARBA" id="ARBA00022763"/>
    </source>
</evidence>
<evidence type="ECO:0000259" key="11">
    <source>
        <dbReference type="SMART" id="SM00478"/>
    </source>
</evidence>
<dbReference type="InterPro" id="IPR023170">
    <property type="entry name" value="HhH_base_excis_C"/>
</dbReference>
<dbReference type="CDD" id="cd00056">
    <property type="entry name" value="ENDO3c"/>
    <property type="match status" value="1"/>
</dbReference>
<protein>
    <submittedName>
        <fullName evidence="12">Endonuclease III</fullName>
    </submittedName>
</protein>
<evidence type="ECO:0000256" key="2">
    <source>
        <dbReference type="ARBA" id="ARBA00008343"/>
    </source>
</evidence>
<dbReference type="GO" id="GO:0051539">
    <property type="term" value="F:4 iron, 4 sulfur cluster binding"/>
    <property type="evidence" value="ECO:0007669"/>
    <property type="project" value="UniProtKB-KW"/>
</dbReference>
<dbReference type="Gene3D" id="1.10.340.30">
    <property type="entry name" value="Hypothetical protein, domain 2"/>
    <property type="match status" value="1"/>
</dbReference>
<keyword evidence="9" id="KW-0234">DNA repair</keyword>
<accession>A0A4S4A3U9</accession>
<sequence length="213" mass="24070">MDLFSDPVSWSEKLNPIVVQYRDRKHPLAYQNPYQLVIMVILSAQDSDANINKIAPALFNRFPNMESLVSATFEDLFPYISGVRHFQMKAGWILETAQTLQSDANIPLSMEALTQLKGIGRKSANVIMKELQVRPTVGIVVDLHVLRVAPRIGLITATQDGTKAEKLLMQLLPRDIWEDIGMCISFLGREICRPTSPKCTICPIQQHCIYFNN</sequence>
<evidence type="ECO:0000256" key="1">
    <source>
        <dbReference type="ARBA" id="ARBA00001966"/>
    </source>
</evidence>
<proteinExistence type="inferred from homology"/>
<feature type="domain" description="HhH-GPD" evidence="11">
    <location>
        <begin position="42"/>
        <end position="190"/>
    </location>
</feature>
<dbReference type="PANTHER" id="PTHR10359">
    <property type="entry name" value="A/G-SPECIFIC ADENINE GLYCOSYLASE/ENDONUCLEASE III"/>
    <property type="match status" value="1"/>
</dbReference>
<dbReference type="GO" id="GO:0004519">
    <property type="term" value="F:endonuclease activity"/>
    <property type="evidence" value="ECO:0007669"/>
    <property type="project" value="UniProtKB-KW"/>
</dbReference>
<evidence type="ECO:0000256" key="4">
    <source>
        <dbReference type="ARBA" id="ARBA00022723"/>
    </source>
</evidence>
<dbReference type="GO" id="GO:0046872">
    <property type="term" value="F:metal ion binding"/>
    <property type="evidence" value="ECO:0007669"/>
    <property type="project" value="UniProtKB-KW"/>
</dbReference>
<dbReference type="InterPro" id="IPR003651">
    <property type="entry name" value="Endonuclease3_FeS-loop_motif"/>
</dbReference>
<reference evidence="12 13" key="1">
    <citation type="submission" date="2019-04" db="EMBL/GenBank/DDBJ databases">
        <title>Flavobacterium sp. nov. isolated from construction timber.</title>
        <authorList>
            <person name="Lin S.-Y."/>
            <person name="Chang C.-T."/>
            <person name="Young C.-C."/>
        </authorList>
    </citation>
    <scope>NUCLEOTIDE SEQUENCE [LARGE SCALE GENOMIC DNA]</scope>
    <source>
        <strain evidence="12 13">CC-CTC003</strain>
    </source>
</reference>
<keyword evidence="13" id="KW-1185">Reference proteome</keyword>
<dbReference type="GO" id="GO:0006285">
    <property type="term" value="P:base-excision repair, AP site formation"/>
    <property type="evidence" value="ECO:0007669"/>
    <property type="project" value="TreeGrafter"/>
</dbReference>
<keyword evidence="6" id="KW-0378">Hydrolase</keyword>
<evidence type="ECO:0000256" key="8">
    <source>
        <dbReference type="ARBA" id="ARBA00023014"/>
    </source>
</evidence>
<name>A0A4S4A3U9_9FLAO</name>
<dbReference type="PANTHER" id="PTHR10359:SF18">
    <property type="entry name" value="ENDONUCLEASE III"/>
    <property type="match status" value="1"/>
</dbReference>
<dbReference type="OrthoDB" id="9800977at2"/>
<keyword evidence="8" id="KW-0411">Iron-sulfur</keyword>
<comment type="cofactor">
    <cofactor evidence="1">
        <name>[4Fe-4S] cluster</name>
        <dbReference type="ChEBI" id="CHEBI:49883"/>
    </cofactor>
</comment>
<dbReference type="InterPro" id="IPR011257">
    <property type="entry name" value="DNA_glycosylase"/>
</dbReference>
<evidence type="ECO:0000256" key="9">
    <source>
        <dbReference type="ARBA" id="ARBA00023204"/>
    </source>
</evidence>
<dbReference type="InterPro" id="IPR004035">
    <property type="entry name" value="Endouclease-III_FeS-bd_BS"/>
</dbReference>
<evidence type="ECO:0000313" key="13">
    <source>
        <dbReference type="Proteomes" id="UP000307507"/>
    </source>
</evidence>
<dbReference type="AlphaFoldDB" id="A0A4S4A3U9"/>
<dbReference type="SUPFAM" id="SSF48150">
    <property type="entry name" value="DNA-glycosylase"/>
    <property type="match status" value="1"/>
</dbReference>
<evidence type="ECO:0000256" key="7">
    <source>
        <dbReference type="ARBA" id="ARBA00023004"/>
    </source>
</evidence>
<dbReference type="InterPro" id="IPR003265">
    <property type="entry name" value="HhH-GPD_domain"/>
</dbReference>
<dbReference type="Pfam" id="PF00730">
    <property type="entry name" value="HhH-GPD"/>
    <property type="match status" value="1"/>
</dbReference>
<dbReference type="Proteomes" id="UP000307507">
    <property type="component" value="Unassembled WGS sequence"/>
</dbReference>
<evidence type="ECO:0000256" key="3">
    <source>
        <dbReference type="ARBA" id="ARBA00022485"/>
    </source>
</evidence>
<dbReference type="Gene3D" id="1.10.1670.10">
    <property type="entry name" value="Helix-hairpin-Helix base-excision DNA repair enzymes (C-terminal)"/>
    <property type="match status" value="1"/>
</dbReference>
<dbReference type="SMART" id="SM00525">
    <property type="entry name" value="FES"/>
    <property type="match status" value="1"/>
</dbReference>
<evidence type="ECO:0000256" key="6">
    <source>
        <dbReference type="ARBA" id="ARBA00022801"/>
    </source>
</evidence>
<dbReference type="GO" id="GO:0019104">
    <property type="term" value="F:DNA N-glycosylase activity"/>
    <property type="evidence" value="ECO:0007669"/>
    <property type="project" value="TreeGrafter"/>
</dbReference>
<dbReference type="SMART" id="SM00478">
    <property type="entry name" value="ENDO3c"/>
    <property type="match status" value="1"/>
</dbReference>
<keyword evidence="4" id="KW-0479">Metal-binding</keyword>
<gene>
    <name evidence="12" type="ORF">E6C50_00015</name>
</gene>
<evidence type="ECO:0000313" key="12">
    <source>
        <dbReference type="EMBL" id="THF52635.1"/>
    </source>
</evidence>
<dbReference type="EMBL" id="SSNZ01000001">
    <property type="protein sequence ID" value="THF52635.1"/>
    <property type="molecule type" value="Genomic_DNA"/>
</dbReference>
<dbReference type="RefSeq" id="WP_136401160.1">
    <property type="nucleotide sequence ID" value="NZ_SSNZ01000001.1"/>
</dbReference>
<keyword evidence="12" id="KW-0540">Nuclease</keyword>
<evidence type="ECO:0000256" key="10">
    <source>
        <dbReference type="ARBA" id="ARBA00023295"/>
    </source>
</evidence>
<keyword evidence="7" id="KW-0408">Iron</keyword>
<keyword evidence="3" id="KW-0004">4Fe-4S</keyword>
<keyword evidence="5" id="KW-0227">DNA damage</keyword>
<dbReference type="PIRSF" id="PIRSF001435">
    <property type="entry name" value="Nth"/>
    <property type="match status" value="1"/>
</dbReference>
<comment type="similarity">
    <text evidence="2">Belongs to the Nth/MutY family.</text>
</comment>
<keyword evidence="12" id="KW-0255">Endonuclease</keyword>